<feature type="transmembrane region" description="Helical" evidence="10">
    <location>
        <begin position="164"/>
        <end position="187"/>
    </location>
</feature>
<keyword evidence="13" id="KW-0496">Mitochondrion</keyword>
<feature type="transmembrane region" description="Helical" evidence="10">
    <location>
        <begin position="319"/>
        <end position="339"/>
    </location>
</feature>
<protein>
    <recommendedName>
        <fullName evidence="4">NADH-ubiquinone oxidoreductase chain 2</fullName>
        <ecNumber evidence="3">7.1.1.2</ecNumber>
    </recommendedName>
    <alternativeName>
        <fullName evidence="8">NADH dehydrogenase subunit 2</fullName>
    </alternativeName>
</protein>
<evidence type="ECO:0000256" key="11">
    <source>
        <dbReference type="SAM" id="SignalP"/>
    </source>
</evidence>
<accession>A0A7D7D3U0</accession>
<evidence type="ECO:0000256" key="5">
    <source>
        <dbReference type="ARBA" id="ARBA00022692"/>
    </source>
</evidence>
<organism evidence="13">
    <name type="scientific">Metschnikowia hamakuensis</name>
    <dbReference type="NCBI Taxonomy" id="301365"/>
    <lineage>
        <taxon>Eukaryota</taxon>
        <taxon>Fungi</taxon>
        <taxon>Dikarya</taxon>
        <taxon>Ascomycota</taxon>
        <taxon>Saccharomycotina</taxon>
        <taxon>Pichiomycetes</taxon>
        <taxon>Metschnikowiaceae</taxon>
        <taxon>Metschnikowia</taxon>
    </lineage>
</organism>
<keyword evidence="7 10" id="KW-0472">Membrane</keyword>
<feature type="transmembrane region" description="Helical" evidence="10">
    <location>
        <begin position="295"/>
        <end position="313"/>
    </location>
</feature>
<dbReference type="GeneID" id="58903724"/>
<dbReference type="PANTHER" id="PTHR22773">
    <property type="entry name" value="NADH DEHYDROGENASE"/>
    <property type="match status" value="1"/>
</dbReference>
<dbReference type="GeneID" id="58903714"/>
<keyword evidence="5 10" id="KW-0812">Transmembrane</keyword>
<dbReference type="Pfam" id="PF00361">
    <property type="entry name" value="Proton_antipo_M"/>
    <property type="match status" value="1"/>
</dbReference>
<dbReference type="RefSeq" id="YP_009918636.1">
    <property type="nucleotide sequence ID" value="NC_050301.1"/>
</dbReference>
<evidence type="ECO:0000256" key="1">
    <source>
        <dbReference type="ARBA" id="ARBA00004141"/>
    </source>
</evidence>
<evidence type="ECO:0000256" key="6">
    <source>
        <dbReference type="ARBA" id="ARBA00022989"/>
    </source>
</evidence>
<dbReference type="EMBL" id="MT449696">
    <property type="protein sequence ID" value="QMJ95661.1"/>
    <property type="molecule type" value="Genomic_DNA"/>
</dbReference>
<evidence type="ECO:0000313" key="13">
    <source>
        <dbReference type="EMBL" id="QMJ95661.1"/>
    </source>
</evidence>
<feature type="transmembrane region" description="Helical" evidence="10">
    <location>
        <begin position="42"/>
        <end position="59"/>
    </location>
</feature>
<feature type="transmembrane region" description="Helical" evidence="10">
    <location>
        <begin position="239"/>
        <end position="259"/>
    </location>
</feature>
<comment type="subcellular location">
    <subcellularLocation>
        <location evidence="1">Membrane</location>
        <topology evidence="1">Multi-pass membrane protein</topology>
    </subcellularLocation>
</comment>
<feature type="domain" description="NADH:quinone oxidoreductase/Mrp antiporter transmembrane" evidence="12">
    <location>
        <begin position="130"/>
        <end position="412"/>
    </location>
</feature>
<feature type="signal peptide" evidence="11">
    <location>
        <begin position="1"/>
        <end position="18"/>
    </location>
</feature>
<feature type="transmembrane region" description="Helical" evidence="10">
    <location>
        <begin position="400"/>
        <end position="421"/>
    </location>
</feature>
<comment type="similarity">
    <text evidence="2">Belongs to the complex I subunit 2 family.</text>
</comment>
<sequence length="472" mass="54305">MLFSSFLTLLVLSTLTNSTTMNNSNNKISYNTMMGHSMLLNRLGMLVLSYMLILFMNSMNMMSLKPGLTLFNNWFSLTSYNLPLMILIILLIISLLIYSTNTMYKNTSSPYLVLLMLANSMGLLLFPTVNDLLALYMMMELQSYSLYLLTGLHNRSYNASRASLLYFLMGGVASAIMLLAIYFIYSLTGTTNLSDTSMLNSLSTNNTNFYFDMLLMALFFKMGLAPLHRWSIAVYNYAPTYITAYISMVAKMSISSWMFTNVMYFNYHIFMIFFYLSLVMGSYKPLYQMNMKTMLAYSGLLNFGYMMLSIMTYDISFYMYMMQYSLTHLMLFLSMLAANQYTNKPISMWSPLMYMHQLKLPNLTLAMCMILALFSLMGMPPLPGFYAKLFILMSALEDNYILESLMLMVCSVMATYYYANIIKVLMTSRTMKEVEGNMNNTLAYMMATMTLLLISFFTFLPFISEGLYLITI</sequence>
<proteinExistence type="inferred from homology"/>
<comment type="catalytic activity">
    <reaction evidence="9">
        <text>a ubiquinone + NADH + 5 H(+)(in) = a ubiquinol + NAD(+) + 4 H(+)(out)</text>
        <dbReference type="Rhea" id="RHEA:29091"/>
        <dbReference type="Rhea" id="RHEA-COMP:9565"/>
        <dbReference type="Rhea" id="RHEA-COMP:9566"/>
        <dbReference type="ChEBI" id="CHEBI:15378"/>
        <dbReference type="ChEBI" id="CHEBI:16389"/>
        <dbReference type="ChEBI" id="CHEBI:17976"/>
        <dbReference type="ChEBI" id="CHEBI:57540"/>
        <dbReference type="ChEBI" id="CHEBI:57945"/>
        <dbReference type="EC" id="7.1.1.2"/>
    </reaction>
</comment>
<feature type="transmembrane region" description="Helical" evidence="10">
    <location>
        <begin position="207"/>
        <end position="227"/>
    </location>
</feature>
<feature type="transmembrane region" description="Helical" evidence="10">
    <location>
        <begin position="80"/>
        <end position="99"/>
    </location>
</feature>
<name>A0A7D7D3U0_9ASCO</name>
<evidence type="ECO:0000256" key="10">
    <source>
        <dbReference type="SAM" id="Phobius"/>
    </source>
</evidence>
<evidence type="ECO:0000256" key="4">
    <source>
        <dbReference type="ARBA" id="ARBA00021008"/>
    </source>
</evidence>
<feature type="transmembrane region" description="Helical" evidence="10">
    <location>
        <begin position="442"/>
        <end position="463"/>
    </location>
</feature>
<keyword evidence="11" id="KW-0732">Signal</keyword>
<evidence type="ECO:0000256" key="3">
    <source>
        <dbReference type="ARBA" id="ARBA00012944"/>
    </source>
</evidence>
<dbReference type="EMBL" id="MT449696">
    <property type="protein sequence ID" value="QMJ95651.1"/>
    <property type="molecule type" value="Genomic_DNA"/>
</dbReference>
<evidence type="ECO:0000256" key="8">
    <source>
        <dbReference type="ARBA" id="ARBA00031028"/>
    </source>
</evidence>
<feature type="chain" id="PRO_5033911577" description="NADH-ubiquinone oxidoreductase chain 2" evidence="11">
    <location>
        <begin position="19"/>
        <end position="472"/>
    </location>
</feature>
<evidence type="ECO:0000256" key="7">
    <source>
        <dbReference type="ARBA" id="ARBA00023136"/>
    </source>
</evidence>
<feature type="transmembrane region" description="Helical" evidence="10">
    <location>
        <begin position="111"/>
        <end position="136"/>
    </location>
</feature>
<reference evidence="13" key="1">
    <citation type="submission" date="2020-05" db="EMBL/GenBank/DDBJ databases">
        <title>Do Metschnikowia yeast have the strangest mitochondrial genomes of all fungi?</title>
        <authorList>
            <person name="Lee D.K."/>
            <person name="Hsiang T."/>
            <person name="Lachance M.-A."/>
            <person name="Smith D.R."/>
        </authorList>
    </citation>
    <scope>NUCLEOTIDE SEQUENCE</scope>
    <source>
        <strain evidence="13">UWOPS 04-207.1</strain>
    </source>
</reference>
<evidence type="ECO:0000256" key="9">
    <source>
        <dbReference type="ARBA" id="ARBA00049551"/>
    </source>
</evidence>
<evidence type="ECO:0000256" key="2">
    <source>
        <dbReference type="ARBA" id="ARBA00007012"/>
    </source>
</evidence>
<dbReference type="AlphaFoldDB" id="A0A7D7D3U0"/>
<feature type="transmembrane region" description="Helical" evidence="10">
    <location>
        <begin position="360"/>
        <end position="380"/>
    </location>
</feature>
<evidence type="ECO:0000259" key="12">
    <source>
        <dbReference type="Pfam" id="PF00361"/>
    </source>
</evidence>
<dbReference type="EC" id="7.1.1.2" evidence="3"/>
<feature type="transmembrane region" description="Helical" evidence="10">
    <location>
        <begin position="265"/>
        <end position="283"/>
    </location>
</feature>
<gene>
    <name evidence="13" type="primary">nad2</name>
</gene>
<dbReference type="GO" id="GO:0008137">
    <property type="term" value="F:NADH dehydrogenase (ubiquinone) activity"/>
    <property type="evidence" value="ECO:0007669"/>
    <property type="project" value="UniProtKB-EC"/>
</dbReference>
<dbReference type="RefSeq" id="YP_009918646.1">
    <property type="nucleotide sequence ID" value="NC_050301.1"/>
</dbReference>
<dbReference type="InterPro" id="IPR001750">
    <property type="entry name" value="ND/Mrp_TM"/>
</dbReference>
<geneLocation type="mitochondrion" evidence="13"/>
<dbReference type="GO" id="GO:0016020">
    <property type="term" value="C:membrane"/>
    <property type="evidence" value="ECO:0007669"/>
    <property type="project" value="UniProtKB-SubCell"/>
</dbReference>
<keyword evidence="6 10" id="KW-1133">Transmembrane helix</keyword>